<dbReference type="PANTHER" id="PTHR30273">
    <property type="entry name" value="PERIPLASMIC SIGNAL SENSOR AND SIGMA FACTOR ACTIVATOR FECR-RELATED"/>
    <property type="match status" value="1"/>
</dbReference>
<sequence length="377" mass="41737">MTEDQTKYAKELLNRYNAGNCTPEEKIRIDAWFNAYVNTIADVEHSENMELIGQEIWAKLPATEVSVKRKLWPRFAAAAAVILVLFSLFKLYEPNLPQKQPLVQNKKEQITPGTYGATLTLANGKQIRLSQLKNGVFAEEAGVKITKTAKGELVYEVKDEADNTLKTNTLSTAKGETFKVELPDGSSVWLNAASSLTYTTNLATAEIRKVKLNGEAYFKVAHDSGHPFVVTTRGHDIKVLGTEFNVSSYENDDEEITTLVQGKISMNTNREKVILAPGEKGTVRNGNIEKAAANIEAATGWKNNEFVFASQDIRYIMKLIARWYDVNITYEGEIPSEKISGSISRFADIHSVLTILQATGTVKIKTAGNRVVVSAIQ</sequence>
<name>A0A1I0SMM6_9SPHI</name>
<dbReference type="InterPro" id="IPR032508">
    <property type="entry name" value="FecR_C"/>
</dbReference>
<accession>A0A1I0SMM6</accession>
<keyword evidence="1" id="KW-0812">Transmembrane</keyword>
<dbReference type="Proteomes" id="UP000198836">
    <property type="component" value="Unassembled WGS sequence"/>
</dbReference>
<protein>
    <submittedName>
        <fullName evidence="4">FecR family protein</fullName>
    </submittedName>
</protein>
<dbReference type="PANTHER" id="PTHR30273:SF2">
    <property type="entry name" value="PROTEIN FECR"/>
    <property type="match status" value="1"/>
</dbReference>
<dbReference type="Pfam" id="PF16344">
    <property type="entry name" value="FecR_C"/>
    <property type="match status" value="1"/>
</dbReference>
<dbReference type="AlphaFoldDB" id="A0A1I0SMM6"/>
<feature type="transmembrane region" description="Helical" evidence="1">
    <location>
        <begin position="75"/>
        <end position="92"/>
    </location>
</feature>
<evidence type="ECO:0000259" key="3">
    <source>
        <dbReference type="Pfam" id="PF16344"/>
    </source>
</evidence>
<dbReference type="Gene3D" id="3.55.50.30">
    <property type="match status" value="1"/>
</dbReference>
<gene>
    <name evidence="4" type="ORF">SAMN04488511_102164</name>
</gene>
<dbReference type="PIRSF" id="PIRSF018266">
    <property type="entry name" value="FecR"/>
    <property type="match status" value="1"/>
</dbReference>
<dbReference type="Pfam" id="PF04773">
    <property type="entry name" value="FecR"/>
    <property type="match status" value="1"/>
</dbReference>
<reference evidence="5" key="1">
    <citation type="submission" date="2016-10" db="EMBL/GenBank/DDBJ databases">
        <authorList>
            <person name="Varghese N."/>
            <person name="Submissions S."/>
        </authorList>
    </citation>
    <scope>NUCLEOTIDE SEQUENCE [LARGE SCALE GENOMIC DNA]</scope>
    <source>
        <strain evidence="5">DSM 18130</strain>
    </source>
</reference>
<evidence type="ECO:0000256" key="1">
    <source>
        <dbReference type="SAM" id="Phobius"/>
    </source>
</evidence>
<evidence type="ECO:0000259" key="2">
    <source>
        <dbReference type="Pfam" id="PF04773"/>
    </source>
</evidence>
<keyword evidence="1" id="KW-1133">Transmembrane helix</keyword>
<dbReference type="OrthoDB" id="1099963at2"/>
<feature type="domain" description="Protein FecR C-terminal" evidence="3">
    <location>
        <begin position="305"/>
        <end position="373"/>
    </location>
</feature>
<dbReference type="InterPro" id="IPR006860">
    <property type="entry name" value="FecR"/>
</dbReference>
<keyword evidence="1" id="KW-0472">Membrane</keyword>
<dbReference type="RefSeq" id="WP_090980297.1">
    <property type="nucleotide sequence ID" value="NZ_FOJM01000002.1"/>
</dbReference>
<keyword evidence="5" id="KW-1185">Reference proteome</keyword>
<feature type="domain" description="FecR protein" evidence="2">
    <location>
        <begin position="169"/>
        <end position="264"/>
    </location>
</feature>
<dbReference type="GO" id="GO:0016989">
    <property type="term" value="F:sigma factor antagonist activity"/>
    <property type="evidence" value="ECO:0007669"/>
    <property type="project" value="TreeGrafter"/>
</dbReference>
<proteinExistence type="predicted"/>
<dbReference type="InterPro" id="IPR012373">
    <property type="entry name" value="Ferrdict_sens_TM"/>
</dbReference>
<evidence type="ECO:0000313" key="4">
    <source>
        <dbReference type="EMBL" id="SFA40775.1"/>
    </source>
</evidence>
<dbReference type="STRING" id="332999.SAMN04488511_102164"/>
<organism evidence="4 5">
    <name type="scientific">Pedobacter suwonensis</name>
    <dbReference type="NCBI Taxonomy" id="332999"/>
    <lineage>
        <taxon>Bacteria</taxon>
        <taxon>Pseudomonadati</taxon>
        <taxon>Bacteroidota</taxon>
        <taxon>Sphingobacteriia</taxon>
        <taxon>Sphingobacteriales</taxon>
        <taxon>Sphingobacteriaceae</taxon>
        <taxon>Pedobacter</taxon>
    </lineage>
</organism>
<dbReference type="EMBL" id="FOJM01000002">
    <property type="protein sequence ID" value="SFA40775.1"/>
    <property type="molecule type" value="Genomic_DNA"/>
</dbReference>
<dbReference type="Gene3D" id="2.60.120.1440">
    <property type="match status" value="1"/>
</dbReference>
<evidence type="ECO:0000313" key="5">
    <source>
        <dbReference type="Proteomes" id="UP000198836"/>
    </source>
</evidence>